<accession>A0A2P7SMH4</accession>
<dbReference type="Gene3D" id="6.10.250.730">
    <property type="match status" value="1"/>
</dbReference>
<organism evidence="1 2">
    <name type="scientific">Pseudaminobacter soli</name>
    <name type="common">ex Li et al. 2025</name>
    <dbReference type="NCBI Taxonomy" id="1295366"/>
    <lineage>
        <taxon>Bacteria</taxon>
        <taxon>Pseudomonadati</taxon>
        <taxon>Pseudomonadota</taxon>
        <taxon>Alphaproteobacteria</taxon>
        <taxon>Hyphomicrobiales</taxon>
        <taxon>Phyllobacteriaceae</taxon>
        <taxon>Pseudaminobacter</taxon>
    </lineage>
</organism>
<gene>
    <name evidence="1" type="ORF">C7I85_00095</name>
</gene>
<dbReference type="InterPro" id="IPR010385">
    <property type="entry name" value="DUF982"/>
</dbReference>
<comment type="caution">
    <text evidence="1">The sequence shown here is derived from an EMBL/GenBank/DDBJ whole genome shotgun (WGS) entry which is preliminary data.</text>
</comment>
<evidence type="ECO:0000313" key="1">
    <source>
        <dbReference type="EMBL" id="PSJ63575.1"/>
    </source>
</evidence>
<sequence>MEYGWFDKPVPISLGITGDVYNVSNARQAAEILLNRWPTAGSIKHRDARYACLQVLQGLKKPEVAREAFVEAAREAGILFDDFVS</sequence>
<proteinExistence type="predicted"/>
<name>A0A2P7SMH4_9HYPH</name>
<reference evidence="1 2" key="1">
    <citation type="submission" date="2018-03" db="EMBL/GenBank/DDBJ databases">
        <title>The draft genome of Mesorhizobium soli JCM 19897.</title>
        <authorList>
            <person name="Li L."/>
            <person name="Liu L."/>
            <person name="Liang L."/>
            <person name="Wang T."/>
            <person name="Zhang X."/>
        </authorList>
    </citation>
    <scope>NUCLEOTIDE SEQUENCE [LARGE SCALE GENOMIC DNA]</scope>
    <source>
        <strain evidence="1 2">JCM 19897</strain>
    </source>
</reference>
<keyword evidence="2" id="KW-1185">Reference proteome</keyword>
<evidence type="ECO:0000313" key="2">
    <source>
        <dbReference type="Proteomes" id="UP000240653"/>
    </source>
</evidence>
<protein>
    <submittedName>
        <fullName evidence="1">DUF982 domain-containing protein</fullName>
    </submittedName>
</protein>
<dbReference type="EMBL" id="PXYL01000001">
    <property type="protein sequence ID" value="PSJ63575.1"/>
    <property type="molecule type" value="Genomic_DNA"/>
</dbReference>
<dbReference type="AlphaFoldDB" id="A0A2P7SMH4"/>
<dbReference type="OrthoDB" id="8098004at2"/>
<dbReference type="Proteomes" id="UP000240653">
    <property type="component" value="Unassembled WGS sequence"/>
</dbReference>
<dbReference type="Pfam" id="PF06169">
    <property type="entry name" value="DUF982"/>
    <property type="match status" value="1"/>
</dbReference>
<dbReference type="RefSeq" id="WP_106721889.1">
    <property type="nucleotide sequence ID" value="NZ_PXYL01000001.1"/>
</dbReference>